<dbReference type="SUPFAM" id="SSF53383">
    <property type="entry name" value="PLP-dependent transferases"/>
    <property type="match status" value="1"/>
</dbReference>
<sequence length="372" mass="41662">MIKKIPLSSPDITDSERKAVIDVLKTQTLSLGPKLNEFEERFARFANRKYAVAVNSGTSALHLIVRALGVKDGDEVITTPFSFIASSNCILYERAKPVFVDINEETLNIDVTKIEGKITKRTKAILAVDVFGNPANWDAILRIAKKHKLKVIEDSAEALGSSYKGKPCGSFGDAAVFAFYPNKQMTTGEGGVILTDDPKIEEMCRSMANQGRKVKNGKWLEHIRLGYNYRLSEIGCVLGIAQLQRVKELLKKRSRVAKMYDVKLRGVKGLELLKAAKGTTKSFFVYVVKLSKQYSRAQRSEIISRLAEQGIQCSTYFQTIHLQPFYQESFGYKRGDFPIAESVSDRTIALPFYNNLKEKDLDTVVKALKSLL</sequence>
<dbReference type="PANTHER" id="PTHR30244">
    <property type="entry name" value="TRANSAMINASE"/>
    <property type="match status" value="1"/>
</dbReference>
<feature type="active site" description="Proton acceptor" evidence="1">
    <location>
        <position position="183"/>
    </location>
</feature>
<dbReference type="InterPro" id="IPR015422">
    <property type="entry name" value="PyrdxlP-dep_Trfase_small"/>
</dbReference>
<proteinExistence type="inferred from homology"/>
<dbReference type="PIRSF" id="PIRSF000390">
    <property type="entry name" value="PLP_StrS"/>
    <property type="match status" value="1"/>
</dbReference>
<protein>
    <submittedName>
        <fullName evidence="4">Polysaccharide biosynthesis protein</fullName>
    </submittedName>
</protein>
<evidence type="ECO:0000313" key="4">
    <source>
        <dbReference type="EMBL" id="OHA68453.1"/>
    </source>
</evidence>
<dbReference type="InterPro" id="IPR015424">
    <property type="entry name" value="PyrdxlP-dep_Trfase"/>
</dbReference>
<dbReference type="PANTHER" id="PTHR30244:SF39">
    <property type="entry name" value="BLR3650 PROTEIN"/>
    <property type="match status" value="1"/>
</dbReference>
<dbReference type="EMBL" id="MHTY01000025">
    <property type="protein sequence ID" value="OHA68453.1"/>
    <property type="molecule type" value="Genomic_DNA"/>
</dbReference>
<name>A0A1G2R6K3_9BACT</name>
<accession>A0A1G2R6K3</accession>
<dbReference type="GO" id="GO:0030170">
    <property type="term" value="F:pyridoxal phosphate binding"/>
    <property type="evidence" value="ECO:0007669"/>
    <property type="project" value="TreeGrafter"/>
</dbReference>
<feature type="modified residue" description="N6-(pyridoxal phosphate)lysine" evidence="2">
    <location>
        <position position="183"/>
    </location>
</feature>
<dbReference type="InterPro" id="IPR015421">
    <property type="entry name" value="PyrdxlP-dep_Trfase_major"/>
</dbReference>
<organism evidence="4 5">
    <name type="scientific">Candidatus Wildermuthbacteria bacterium RIFCSPHIGHO2_02_FULL_48_16</name>
    <dbReference type="NCBI Taxonomy" id="1802453"/>
    <lineage>
        <taxon>Bacteria</taxon>
        <taxon>Candidatus Wildermuthiibacteriota</taxon>
    </lineage>
</organism>
<evidence type="ECO:0000256" key="2">
    <source>
        <dbReference type="PIRSR" id="PIRSR000390-2"/>
    </source>
</evidence>
<dbReference type="GO" id="GO:0008483">
    <property type="term" value="F:transaminase activity"/>
    <property type="evidence" value="ECO:0007669"/>
    <property type="project" value="TreeGrafter"/>
</dbReference>
<dbReference type="Gene3D" id="3.40.640.10">
    <property type="entry name" value="Type I PLP-dependent aspartate aminotransferase-like (Major domain)"/>
    <property type="match status" value="1"/>
</dbReference>
<dbReference type="InterPro" id="IPR000653">
    <property type="entry name" value="DegT/StrS_aminotransferase"/>
</dbReference>
<evidence type="ECO:0000256" key="1">
    <source>
        <dbReference type="PIRSR" id="PIRSR000390-1"/>
    </source>
</evidence>
<dbReference type="AlphaFoldDB" id="A0A1G2R6K3"/>
<reference evidence="4 5" key="1">
    <citation type="journal article" date="2016" name="Nat. Commun.">
        <title>Thousands of microbial genomes shed light on interconnected biogeochemical processes in an aquifer system.</title>
        <authorList>
            <person name="Anantharaman K."/>
            <person name="Brown C.T."/>
            <person name="Hug L.A."/>
            <person name="Sharon I."/>
            <person name="Castelle C.J."/>
            <person name="Probst A.J."/>
            <person name="Thomas B.C."/>
            <person name="Singh A."/>
            <person name="Wilkins M.J."/>
            <person name="Karaoz U."/>
            <person name="Brodie E.L."/>
            <person name="Williams K.H."/>
            <person name="Hubbard S.S."/>
            <person name="Banfield J.F."/>
        </authorList>
    </citation>
    <scope>NUCLEOTIDE SEQUENCE [LARGE SCALE GENOMIC DNA]</scope>
</reference>
<evidence type="ECO:0000256" key="3">
    <source>
        <dbReference type="RuleBase" id="RU004508"/>
    </source>
</evidence>
<comment type="caution">
    <text evidence="4">The sequence shown here is derived from an EMBL/GenBank/DDBJ whole genome shotgun (WGS) entry which is preliminary data.</text>
</comment>
<dbReference type="CDD" id="cd00616">
    <property type="entry name" value="AHBA_syn"/>
    <property type="match status" value="1"/>
</dbReference>
<gene>
    <name evidence="4" type="ORF">A3J68_01490</name>
</gene>
<dbReference type="GO" id="GO:0000271">
    <property type="term" value="P:polysaccharide biosynthetic process"/>
    <property type="evidence" value="ECO:0007669"/>
    <property type="project" value="TreeGrafter"/>
</dbReference>
<dbReference type="Gene3D" id="3.90.1150.10">
    <property type="entry name" value="Aspartate Aminotransferase, domain 1"/>
    <property type="match status" value="1"/>
</dbReference>
<keyword evidence="2 3" id="KW-0663">Pyridoxal phosphate</keyword>
<dbReference type="Proteomes" id="UP000178529">
    <property type="component" value="Unassembled WGS sequence"/>
</dbReference>
<evidence type="ECO:0000313" key="5">
    <source>
        <dbReference type="Proteomes" id="UP000178529"/>
    </source>
</evidence>
<comment type="similarity">
    <text evidence="3">Belongs to the DegT/DnrJ/EryC1 family.</text>
</comment>
<dbReference type="Pfam" id="PF01041">
    <property type="entry name" value="DegT_DnrJ_EryC1"/>
    <property type="match status" value="1"/>
</dbReference>